<organism evidence="2 3">
    <name type="scientific">Aminobacter aganoensis</name>
    <dbReference type="NCBI Taxonomy" id="83264"/>
    <lineage>
        <taxon>Bacteria</taxon>
        <taxon>Pseudomonadati</taxon>
        <taxon>Pseudomonadota</taxon>
        <taxon>Alphaproteobacteria</taxon>
        <taxon>Hyphomicrobiales</taxon>
        <taxon>Phyllobacteriaceae</taxon>
        <taxon>Aminobacter</taxon>
    </lineage>
</organism>
<proteinExistence type="predicted"/>
<evidence type="ECO:0000256" key="1">
    <source>
        <dbReference type="SAM" id="MobiDB-lite"/>
    </source>
</evidence>
<dbReference type="Proteomes" id="UP000536262">
    <property type="component" value="Unassembled WGS sequence"/>
</dbReference>
<reference evidence="2 3" key="1">
    <citation type="submission" date="2020-08" db="EMBL/GenBank/DDBJ databases">
        <title>Genomic Encyclopedia of Type Strains, Phase IV (KMG-IV): sequencing the most valuable type-strain genomes for metagenomic binning, comparative biology and taxonomic classification.</title>
        <authorList>
            <person name="Goeker M."/>
        </authorList>
    </citation>
    <scope>NUCLEOTIDE SEQUENCE [LARGE SCALE GENOMIC DNA]</scope>
    <source>
        <strain evidence="2 3">DSM 7051</strain>
    </source>
</reference>
<keyword evidence="3" id="KW-1185">Reference proteome</keyword>
<evidence type="ECO:0000313" key="3">
    <source>
        <dbReference type="Proteomes" id="UP000536262"/>
    </source>
</evidence>
<gene>
    <name evidence="2" type="ORF">GGR00_005025</name>
</gene>
<dbReference type="EMBL" id="JACHOU010000021">
    <property type="protein sequence ID" value="MBB6357204.1"/>
    <property type="molecule type" value="Genomic_DNA"/>
</dbReference>
<accession>A0A7X0FCG8</accession>
<dbReference type="RefSeq" id="WP_184701856.1">
    <property type="nucleotide sequence ID" value="NZ_BAABEG010000001.1"/>
</dbReference>
<protein>
    <submittedName>
        <fullName evidence="2">Uncharacterized protein</fullName>
    </submittedName>
</protein>
<name>A0A7X0FCG8_9HYPH</name>
<feature type="region of interest" description="Disordered" evidence="1">
    <location>
        <begin position="37"/>
        <end position="56"/>
    </location>
</feature>
<sequence length="114" mass="13398">MRSYVEQRARLARMEAARAEPERHLAIVDRQIATRAERMTVTSQAKSRQSRHRRSNSMWTLTDERIFQENLAAIRFERRGEIDALSRKLARQTGAIAAFRVRYRVNEPEREAVS</sequence>
<comment type="caution">
    <text evidence="2">The sequence shown here is derived from an EMBL/GenBank/DDBJ whole genome shotgun (WGS) entry which is preliminary data.</text>
</comment>
<evidence type="ECO:0000313" key="2">
    <source>
        <dbReference type="EMBL" id="MBB6357204.1"/>
    </source>
</evidence>
<dbReference type="AlphaFoldDB" id="A0A7X0FCG8"/>